<dbReference type="GO" id="GO:0020037">
    <property type="term" value="F:heme binding"/>
    <property type="evidence" value="ECO:0007669"/>
    <property type="project" value="InterPro"/>
</dbReference>
<dbReference type="EMBL" id="CP000961">
    <property type="protein sequence ID" value="ACA86302.1"/>
    <property type="molecule type" value="Genomic_DNA"/>
</dbReference>
<dbReference type="GO" id="GO:0046872">
    <property type="term" value="F:metal ion binding"/>
    <property type="evidence" value="ECO:0007669"/>
    <property type="project" value="InterPro"/>
</dbReference>
<sequence>METRSQTSDNGDITDTGKSACPVENSTAELTHNSEKELRNALGKIAESYDELHNISVIQQAKNYYQLPLGSYNSTIKAIFQSAEVALQNLIRLTRLASCKIAQDDINSAMKYVKWSRGFHQLLESLGSAAFNIQTYFPAQCVQRTARFSIKDSPTLKEYVFVVSEFESIFEAKFLSKTEKNNLLNTIGLTSHEDVVYSIVHSLRILVHDAVKWESDLTDVMVEPGLPPYNELVATELLKTAIDTANLEAETYYPMFVALHQIPEILSAEVNDHTERAILYVRSEELSLAQEQLSMSVKLMEPLVKAQTVMVDCLATGEYHYLRENLGPASGMHSLAIRQHMFRDLFCSFWKELELWITKGGGSLESKLNEICLARHSDSSNGESYALINTAIQLHQSFQKWRHEHLNMPRNCLGSGGTKSMIGIPDGLDMVKKMRDASNTFPSLKLFYEAMNLKLTSQEQDALLTAHHLADMSLDSQLIELTGHVTREVFPEVQKKDVCPFRSSHPVRKP</sequence>
<keyword evidence="3" id="KW-1185">Reference proteome</keyword>
<feature type="region of interest" description="Disordered" evidence="1">
    <location>
        <begin position="1"/>
        <end position="21"/>
    </location>
</feature>
<dbReference type="SUPFAM" id="SSF140959">
    <property type="entry name" value="Indolic compounds 2,3-dioxygenase-like"/>
    <property type="match status" value="1"/>
</dbReference>
<dbReference type="Gene3D" id="1.20.58.480">
    <property type="match status" value="1"/>
</dbReference>
<evidence type="ECO:0000313" key="3">
    <source>
        <dbReference type="Proteomes" id="UP000002168"/>
    </source>
</evidence>
<gene>
    <name evidence="2" type="ordered locus">Swoo_2018</name>
</gene>
<feature type="compositionally biased region" description="Polar residues" evidence="1">
    <location>
        <begin position="1"/>
        <end position="17"/>
    </location>
</feature>
<dbReference type="Proteomes" id="UP000002168">
    <property type="component" value="Chromosome"/>
</dbReference>
<organism evidence="2 3">
    <name type="scientific">Shewanella woodyi (strain ATCC 51908 / MS32)</name>
    <dbReference type="NCBI Taxonomy" id="392500"/>
    <lineage>
        <taxon>Bacteria</taxon>
        <taxon>Pseudomonadati</taxon>
        <taxon>Pseudomonadota</taxon>
        <taxon>Gammaproteobacteria</taxon>
        <taxon>Alteromonadales</taxon>
        <taxon>Shewanellaceae</taxon>
        <taxon>Shewanella</taxon>
    </lineage>
</organism>
<protein>
    <submittedName>
        <fullName evidence="2">Uncharacterized protein</fullName>
    </submittedName>
</protein>
<evidence type="ECO:0000256" key="1">
    <source>
        <dbReference type="SAM" id="MobiDB-lite"/>
    </source>
</evidence>
<dbReference type="GO" id="GO:0019441">
    <property type="term" value="P:L-tryptophan catabolic process to kynurenine"/>
    <property type="evidence" value="ECO:0007669"/>
    <property type="project" value="InterPro"/>
</dbReference>
<dbReference type="STRING" id="392500.Swoo_2018"/>
<dbReference type="RefSeq" id="WP_012324648.1">
    <property type="nucleotide sequence ID" value="NC_010506.1"/>
</dbReference>
<dbReference type="KEGG" id="swd:Swoo_2018"/>
<dbReference type="HOGENOM" id="CLU_593010_0_0_6"/>
<reference evidence="2 3" key="1">
    <citation type="submission" date="2008-02" db="EMBL/GenBank/DDBJ databases">
        <title>Complete sequence of Shewanella woodyi ATCC 51908.</title>
        <authorList>
            <consortium name="US DOE Joint Genome Institute"/>
            <person name="Copeland A."/>
            <person name="Lucas S."/>
            <person name="Lapidus A."/>
            <person name="Glavina del Rio T."/>
            <person name="Dalin E."/>
            <person name="Tice H."/>
            <person name="Bruce D."/>
            <person name="Goodwin L."/>
            <person name="Pitluck S."/>
            <person name="Sims D."/>
            <person name="Brettin T."/>
            <person name="Detter J.C."/>
            <person name="Han C."/>
            <person name="Kuske C.R."/>
            <person name="Schmutz J."/>
            <person name="Larimer F."/>
            <person name="Land M."/>
            <person name="Hauser L."/>
            <person name="Kyrpides N."/>
            <person name="Lykidis A."/>
            <person name="Zhao J.-S."/>
            <person name="Richardson P."/>
        </authorList>
    </citation>
    <scope>NUCLEOTIDE SEQUENCE [LARGE SCALE GENOMIC DNA]</scope>
    <source>
        <strain evidence="3">ATCC 51908 / MS32</strain>
    </source>
</reference>
<name>B1KR95_SHEWM</name>
<proteinExistence type="predicted"/>
<dbReference type="InterPro" id="IPR037217">
    <property type="entry name" value="Trp/Indoleamine_2_3_dOase-like"/>
</dbReference>
<dbReference type="AlphaFoldDB" id="B1KR95"/>
<accession>B1KR95</accession>
<evidence type="ECO:0000313" key="2">
    <source>
        <dbReference type="EMBL" id="ACA86302.1"/>
    </source>
</evidence>